<sequence length="373" mass="41630">MKALILYTNTGAGHHSASKAICEALKSIDVKTIEIDTLSFAGKTTSKKIENSYVNIVRKAPNFFGLLYKAGTKISNPKIKSIIYILNTLYANKIHTLIKNEKSDLIIWTHIFCAQTISYLYRKYSFNSLTATIVTDYTCAPFWEETNLDYYFIPHKDLTDEFIGKGINANKILPFGLPINTKFNYHNNKVDSKKELNLNPNLNHILIMGGSMGAGDIFNTTLSLSKELNNTQFSVICGNNIELFNRFKNRSLSKNINVLSFATNIDKLMDSSDILITKPGGLTTTEAMTKNLPVILINPIPGVESKNCNFFINHNMAIASNSIAETLKACKLLLNDNTVSKSIISSQIENINPNAAIDIANFLVNNLKNRRNQ</sequence>
<comment type="caution">
    <text evidence="7">The sequence shown here is derived from an EMBL/GenBank/DDBJ whole genome shotgun (WGS) entry which is preliminary data.</text>
</comment>
<protein>
    <submittedName>
        <fullName evidence="7">Monogalactosyldiacylglycerol synthase protein</fullName>
    </submittedName>
</protein>
<dbReference type="InterPro" id="IPR009695">
    <property type="entry name" value="Diacylglyc_glucosyltr_N"/>
</dbReference>
<evidence type="ECO:0000256" key="1">
    <source>
        <dbReference type="ARBA" id="ARBA00004370"/>
    </source>
</evidence>
<dbReference type="Proteomes" id="UP000010420">
    <property type="component" value="Unassembled WGS sequence"/>
</dbReference>
<dbReference type="OrthoDB" id="9815663at2"/>
<evidence type="ECO:0000313" key="8">
    <source>
        <dbReference type="Proteomes" id="UP000010420"/>
    </source>
</evidence>
<dbReference type="GO" id="GO:0016020">
    <property type="term" value="C:membrane"/>
    <property type="evidence" value="ECO:0007669"/>
    <property type="project" value="UniProtKB-SubCell"/>
</dbReference>
<dbReference type="Pfam" id="PF04101">
    <property type="entry name" value="Glyco_tran_28_C"/>
    <property type="match status" value="1"/>
</dbReference>
<keyword evidence="4" id="KW-0808">Transferase</keyword>
<dbReference type="EMBL" id="AMEZ01000025">
    <property type="protein sequence ID" value="EKY28307.1"/>
    <property type="molecule type" value="Genomic_DNA"/>
</dbReference>
<dbReference type="eggNOG" id="COG0707">
    <property type="taxonomic scope" value="Bacteria"/>
</dbReference>
<dbReference type="PANTHER" id="PTHR43025">
    <property type="entry name" value="MONOGALACTOSYLDIACYLGLYCEROL SYNTHASE"/>
    <property type="match status" value="1"/>
</dbReference>
<keyword evidence="8" id="KW-1185">Reference proteome</keyword>
<dbReference type="PATRIC" id="fig|545697.3.peg.816"/>
<comment type="subcellular location">
    <subcellularLocation>
        <location evidence="1">Membrane</location>
    </subcellularLocation>
</comment>
<dbReference type="GO" id="GO:0009247">
    <property type="term" value="P:glycolipid biosynthetic process"/>
    <property type="evidence" value="ECO:0007669"/>
    <property type="project" value="InterPro"/>
</dbReference>
<dbReference type="GO" id="GO:0016758">
    <property type="term" value="F:hexosyltransferase activity"/>
    <property type="evidence" value="ECO:0007669"/>
    <property type="project" value="InterPro"/>
</dbReference>
<evidence type="ECO:0000256" key="3">
    <source>
        <dbReference type="ARBA" id="ARBA00022676"/>
    </source>
</evidence>
<name>L1QL87_9CLOT</name>
<dbReference type="InterPro" id="IPR007235">
    <property type="entry name" value="Glyco_trans_28_C"/>
</dbReference>
<dbReference type="RefSeq" id="WP_005211327.1">
    <property type="nucleotide sequence ID" value="NZ_KB291617.1"/>
</dbReference>
<evidence type="ECO:0000256" key="2">
    <source>
        <dbReference type="ARBA" id="ARBA00006962"/>
    </source>
</evidence>
<keyword evidence="3" id="KW-0328">Glycosyltransferase</keyword>
<dbReference type="Pfam" id="PF06925">
    <property type="entry name" value="MGDG_synth"/>
    <property type="match status" value="1"/>
</dbReference>
<dbReference type="HOGENOM" id="CLU_028367_0_1_9"/>
<evidence type="ECO:0000259" key="6">
    <source>
        <dbReference type="Pfam" id="PF06925"/>
    </source>
</evidence>
<dbReference type="Gene3D" id="3.40.50.2000">
    <property type="entry name" value="Glycogen Phosphorylase B"/>
    <property type="match status" value="1"/>
</dbReference>
<accession>L1QL87</accession>
<reference evidence="7 8" key="1">
    <citation type="submission" date="2012-05" db="EMBL/GenBank/DDBJ databases">
        <authorList>
            <person name="Weinstock G."/>
            <person name="Sodergren E."/>
            <person name="Lobos E.A."/>
            <person name="Fulton L."/>
            <person name="Fulton R."/>
            <person name="Courtney L."/>
            <person name="Fronick C."/>
            <person name="O'Laughlin M."/>
            <person name="Godfrey J."/>
            <person name="Wilson R.M."/>
            <person name="Miner T."/>
            <person name="Farmer C."/>
            <person name="Delehaunty K."/>
            <person name="Cordes M."/>
            <person name="Minx P."/>
            <person name="Tomlinson C."/>
            <person name="Chen J."/>
            <person name="Wollam A."/>
            <person name="Pepin K.H."/>
            <person name="Bhonagiri V."/>
            <person name="Zhang X."/>
            <person name="Suruliraj S."/>
            <person name="Warren W."/>
            <person name="Mitreva M."/>
            <person name="Mardis E.R."/>
            <person name="Wilson R.K."/>
        </authorList>
    </citation>
    <scope>NUCLEOTIDE SEQUENCE [LARGE SCALE GENOMIC DNA]</scope>
    <source>
        <strain evidence="7 8">DSM 1785</strain>
    </source>
</reference>
<organism evidence="7 8">
    <name type="scientific">Clostridium celatum DSM 1785</name>
    <dbReference type="NCBI Taxonomy" id="545697"/>
    <lineage>
        <taxon>Bacteria</taxon>
        <taxon>Bacillati</taxon>
        <taxon>Bacillota</taxon>
        <taxon>Clostridia</taxon>
        <taxon>Eubacteriales</taxon>
        <taxon>Clostridiaceae</taxon>
        <taxon>Clostridium</taxon>
    </lineage>
</organism>
<feature type="domain" description="Diacylglycerol glucosyltransferase N-terminal" evidence="6">
    <location>
        <begin position="14"/>
        <end position="179"/>
    </location>
</feature>
<feature type="domain" description="Glycosyl transferase family 28 C-terminal" evidence="5">
    <location>
        <begin position="205"/>
        <end position="299"/>
    </location>
</feature>
<dbReference type="PANTHER" id="PTHR43025:SF3">
    <property type="entry name" value="MONOGALACTOSYLDIACYLGLYCEROL SYNTHASE 1, CHLOROPLASTIC"/>
    <property type="match status" value="1"/>
</dbReference>
<proteinExistence type="inferred from homology"/>
<evidence type="ECO:0000259" key="5">
    <source>
        <dbReference type="Pfam" id="PF04101"/>
    </source>
</evidence>
<dbReference type="STRING" id="545697.HMPREF0216_00829"/>
<dbReference type="SUPFAM" id="SSF53756">
    <property type="entry name" value="UDP-Glycosyltransferase/glycogen phosphorylase"/>
    <property type="match status" value="1"/>
</dbReference>
<comment type="similarity">
    <text evidence="2">Belongs to the glycosyltransferase 28 family.</text>
</comment>
<dbReference type="InterPro" id="IPR050519">
    <property type="entry name" value="Glycosyltransf_28_UgtP"/>
</dbReference>
<evidence type="ECO:0000256" key="4">
    <source>
        <dbReference type="ARBA" id="ARBA00022679"/>
    </source>
</evidence>
<dbReference type="AlphaFoldDB" id="L1QL87"/>
<evidence type="ECO:0000313" key="7">
    <source>
        <dbReference type="EMBL" id="EKY28307.1"/>
    </source>
</evidence>
<gene>
    <name evidence="7" type="ORF">HMPREF0216_00829</name>
</gene>